<protein>
    <recommendedName>
        <fullName evidence="1">Hda lid domain-containing protein</fullName>
    </recommendedName>
</protein>
<dbReference type="SUPFAM" id="SSF52540">
    <property type="entry name" value="P-loop containing nucleoside triphosphate hydrolases"/>
    <property type="match status" value="1"/>
</dbReference>
<comment type="caution">
    <text evidence="2">The sequence shown here is derived from an EMBL/GenBank/DDBJ whole genome shotgun (WGS) entry which is preliminary data.</text>
</comment>
<name>A0A7W9B5U7_9SPHN</name>
<organism evidence="2 3">
    <name type="scientific">Sphingopyxis panaciterrulae</name>
    <dbReference type="NCBI Taxonomy" id="462372"/>
    <lineage>
        <taxon>Bacteria</taxon>
        <taxon>Pseudomonadati</taxon>
        <taxon>Pseudomonadota</taxon>
        <taxon>Alphaproteobacteria</taxon>
        <taxon>Sphingomonadales</taxon>
        <taxon>Sphingomonadaceae</taxon>
        <taxon>Sphingopyxis</taxon>
    </lineage>
</organism>
<evidence type="ECO:0000313" key="2">
    <source>
        <dbReference type="EMBL" id="MBB5706536.1"/>
    </source>
</evidence>
<dbReference type="Gene3D" id="3.40.50.300">
    <property type="entry name" value="P-loop containing nucleotide triphosphate hydrolases"/>
    <property type="match status" value="1"/>
</dbReference>
<dbReference type="Proteomes" id="UP000537161">
    <property type="component" value="Unassembled WGS sequence"/>
</dbReference>
<dbReference type="EMBL" id="JACIJH010000004">
    <property type="protein sequence ID" value="MBB5706536.1"/>
    <property type="molecule type" value="Genomic_DNA"/>
</dbReference>
<feature type="domain" description="Hda lid" evidence="1">
    <location>
        <begin position="151"/>
        <end position="203"/>
    </location>
</feature>
<keyword evidence="3" id="KW-1185">Reference proteome</keyword>
<dbReference type="RefSeq" id="WP_184097504.1">
    <property type="nucleotide sequence ID" value="NZ_JACIJH010000004.1"/>
</dbReference>
<dbReference type="InterPro" id="IPR055199">
    <property type="entry name" value="Hda_lid"/>
</dbReference>
<evidence type="ECO:0000313" key="3">
    <source>
        <dbReference type="Proteomes" id="UP000537161"/>
    </source>
</evidence>
<proteinExistence type="predicted"/>
<dbReference type="Gene3D" id="1.10.8.60">
    <property type="match status" value="1"/>
</dbReference>
<dbReference type="AlphaFoldDB" id="A0A7W9B5U7"/>
<gene>
    <name evidence="2" type="ORF">FHR21_001888</name>
</gene>
<dbReference type="InterPro" id="IPR027417">
    <property type="entry name" value="P-loop_NTPase"/>
</dbReference>
<accession>A0A7W9B5U7</accession>
<evidence type="ECO:0000259" key="1">
    <source>
        <dbReference type="Pfam" id="PF22688"/>
    </source>
</evidence>
<sequence>MARAPRDRPASQIALPLDWSAGGANDGPLLVGTSNADAVRYLRHVSTWPVRTAVLTGPRGSGRSLMGRLFARETGGRVIDGHDSVPEEAMFHAWNAAQASGTPLLIVADAPPADWQVALPDLASRLRAVPVLTIGEPDDCLARDLIEALFAQRGMAISPEVASYIVPRMERSYAMLHRIVAALDAASLEQGRRVGVRLTRETLLSQGLIDPDLLERQEPGQCR</sequence>
<dbReference type="Pfam" id="PF22688">
    <property type="entry name" value="Hda_lid"/>
    <property type="match status" value="1"/>
</dbReference>
<reference evidence="2 3" key="1">
    <citation type="submission" date="2020-08" db="EMBL/GenBank/DDBJ databases">
        <title>Genomic Encyclopedia of Type Strains, Phase IV (KMG-IV): sequencing the most valuable type-strain genomes for metagenomic binning, comparative biology and taxonomic classification.</title>
        <authorList>
            <person name="Goeker M."/>
        </authorList>
    </citation>
    <scope>NUCLEOTIDE SEQUENCE [LARGE SCALE GENOMIC DNA]</scope>
    <source>
        <strain evidence="2 3">DSM 27163</strain>
    </source>
</reference>